<evidence type="ECO:0000313" key="5">
    <source>
        <dbReference type="Proteomes" id="UP001596977"/>
    </source>
</evidence>
<dbReference type="InterPro" id="IPR016181">
    <property type="entry name" value="Acyl_CoA_acyltransferase"/>
</dbReference>
<dbReference type="RefSeq" id="WP_264946587.1">
    <property type="nucleotide sequence ID" value="NZ_JAPDRA010000016.1"/>
</dbReference>
<dbReference type="PANTHER" id="PTHR43877">
    <property type="entry name" value="AMINOALKYLPHOSPHONATE N-ACETYLTRANSFERASE-RELATED-RELATED"/>
    <property type="match status" value="1"/>
</dbReference>
<keyword evidence="2 4" id="KW-0012">Acyltransferase</keyword>
<evidence type="ECO:0000256" key="2">
    <source>
        <dbReference type="ARBA" id="ARBA00023315"/>
    </source>
</evidence>
<keyword evidence="1 4" id="KW-0808">Transferase</keyword>
<sequence length="158" mass="17294">MSGSVNLTELRQGSAADLAAVSVIMQEAFDPRYGEAWTSAQCLGMLSMPGVWLTIARHGGIDMGFALSRETGEEAELLLLATRPTGRRRGVGGALLRATVAEAKLRGVKRIHLEVRAGNEAVLLYRREGFEKVGERRGYYRGRGSQLYDAETYAKYIA</sequence>
<evidence type="ECO:0000313" key="4">
    <source>
        <dbReference type="EMBL" id="MFD0948715.1"/>
    </source>
</evidence>
<keyword evidence="5" id="KW-1185">Reference proteome</keyword>
<dbReference type="InterPro" id="IPR000182">
    <property type="entry name" value="GNAT_dom"/>
</dbReference>
<dbReference type="Pfam" id="PF13508">
    <property type="entry name" value="Acetyltransf_7"/>
    <property type="match status" value="1"/>
</dbReference>
<dbReference type="CDD" id="cd04301">
    <property type="entry name" value="NAT_SF"/>
    <property type="match status" value="1"/>
</dbReference>
<dbReference type="SUPFAM" id="SSF55729">
    <property type="entry name" value="Acyl-CoA N-acyltransferases (Nat)"/>
    <property type="match status" value="1"/>
</dbReference>
<dbReference type="PROSITE" id="PS51186">
    <property type="entry name" value="GNAT"/>
    <property type="match status" value="1"/>
</dbReference>
<dbReference type="EMBL" id="JBHTJG010000017">
    <property type="protein sequence ID" value="MFD0948715.1"/>
    <property type="molecule type" value="Genomic_DNA"/>
</dbReference>
<proteinExistence type="predicted"/>
<organism evidence="4 5">
    <name type="scientific">Sphingomonas canadensis</name>
    <dbReference type="NCBI Taxonomy" id="1219257"/>
    <lineage>
        <taxon>Bacteria</taxon>
        <taxon>Pseudomonadati</taxon>
        <taxon>Pseudomonadota</taxon>
        <taxon>Alphaproteobacteria</taxon>
        <taxon>Sphingomonadales</taxon>
        <taxon>Sphingomonadaceae</taxon>
        <taxon>Sphingomonas</taxon>
    </lineage>
</organism>
<gene>
    <name evidence="4" type="ORF">ACFQ1E_20425</name>
</gene>
<comment type="caution">
    <text evidence="4">The sequence shown here is derived from an EMBL/GenBank/DDBJ whole genome shotgun (WGS) entry which is preliminary data.</text>
</comment>
<feature type="domain" description="N-acetyltransferase" evidence="3">
    <location>
        <begin position="8"/>
        <end position="158"/>
    </location>
</feature>
<dbReference type="GO" id="GO:0016746">
    <property type="term" value="F:acyltransferase activity"/>
    <property type="evidence" value="ECO:0007669"/>
    <property type="project" value="UniProtKB-KW"/>
</dbReference>
<reference evidence="5" key="1">
    <citation type="journal article" date="2019" name="Int. J. Syst. Evol. Microbiol.">
        <title>The Global Catalogue of Microorganisms (GCM) 10K type strain sequencing project: providing services to taxonomists for standard genome sequencing and annotation.</title>
        <authorList>
            <consortium name="The Broad Institute Genomics Platform"/>
            <consortium name="The Broad Institute Genome Sequencing Center for Infectious Disease"/>
            <person name="Wu L."/>
            <person name="Ma J."/>
        </authorList>
    </citation>
    <scope>NUCLEOTIDE SEQUENCE [LARGE SCALE GENOMIC DNA]</scope>
    <source>
        <strain evidence="5">CCUG 62982</strain>
    </source>
</reference>
<accession>A0ABW3HDM4</accession>
<dbReference type="Gene3D" id="3.40.630.30">
    <property type="match status" value="1"/>
</dbReference>
<dbReference type="Proteomes" id="UP001596977">
    <property type="component" value="Unassembled WGS sequence"/>
</dbReference>
<dbReference type="EC" id="2.3.1.-" evidence="4"/>
<dbReference type="InterPro" id="IPR050832">
    <property type="entry name" value="Bact_Acetyltransf"/>
</dbReference>
<evidence type="ECO:0000259" key="3">
    <source>
        <dbReference type="PROSITE" id="PS51186"/>
    </source>
</evidence>
<protein>
    <submittedName>
        <fullName evidence="4">GNAT family N-acetyltransferase</fullName>
        <ecNumber evidence="4">2.3.1.-</ecNumber>
    </submittedName>
</protein>
<evidence type="ECO:0000256" key="1">
    <source>
        <dbReference type="ARBA" id="ARBA00022679"/>
    </source>
</evidence>
<name>A0ABW3HDM4_9SPHN</name>